<dbReference type="SMART" id="SM00382">
    <property type="entry name" value="AAA"/>
    <property type="match status" value="1"/>
</dbReference>
<feature type="non-terminal residue" evidence="5">
    <location>
        <position position="1"/>
    </location>
</feature>
<keyword evidence="1" id="KW-0235">DNA replication</keyword>
<dbReference type="InterPro" id="IPR027417">
    <property type="entry name" value="P-loop_NTPase"/>
</dbReference>
<dbReference type="CDD" id="cd18140">
    <property type="entry name" value="HLD_clamp_RFC"/>
    <property type="match status" value="1"/>
</dbReference>
<organism evidence="5 6">
    <name type="scientific">Polarella glacialis</name>
    <name type="common">Dinoflagellate</name>
    <dbReference type="NCBI Taxonomy" id="89957"/>
    <lineage>
        <taxon>Eukaryota</taxon>
        <taxon>Sar</taxon>
        <taxon>Alveolata</taxon>
        <taxon>Dinophyceae</taxon>
        <taxon>Suessiales</taxon>
        <taxon>Suessiaceae</taxon>
        <taxon>Polarella</taxon>
    </lineage>
</organism>
<dbReference type="AlphaFoldDB" id="A0A813LQX3"/>
<proteinExistence type="predicted"/>
<evidence type="ECO:0000256" key="1">
    <source>
        <dbReference type="ARBA" id="ARBA00022705"/>
    </source>
</evidence>
<dbReference type="InterPro" id="IPR003959">
    <property type="entry name" value="ATPase_AAA_core"/>
</dbReference>
<dbReference type="FunFam" id="3.40.50.300:FF:000395">
    <property type="entry name" value="Replication factor C subunit 1"/>
    <property type="match status" value="1"/>
</dbReference>
<dbReference type="GO" id="GO:0016887">
    <property type="term" value="F:ATP hydrolysis activity"/>
    <property type="evidence" value="ECO:0007669"/>
    <property type="project" value="InterPro"/>
</dbReference>
<dbReference type="SUPFAM" id="SSF52540">
    <property type="entry name" value="P-loop containing nucleoside triphosphate hydrolases"/>
    <property type="match status" value="1"/>
</dbReference>
<dbReference type="InterPro" id="IPR047854">
    <property type="entry name" value="RFC_lid"/>
</dbReference>
<dbReference type="SUPFAM" id="SSF48019">
    <property type="entry name" value="post-AAA+ oligomerization domain-like"/>
    <property type="match status" value="1"/>
</dbReference>
<dbReference type="GO" id="GO:0006260">
    <property type="term" value="P:DNA replication"/>
    <property type="evidence" value="ECO:0007669"/>
    <property type="project" value="UniProtKB-KW"/>
</dbReference>
<comment type="caution">
    <text evidence="5">The sequence shown here is derived from an EMBL/GenBank/DDBJ whole genome shotgun (WGS) entry which is preliminary data.</text>
</comment>
<dbReference type="Gene3D" id="3.40.50.300">
    <property type="entry name" value="P-loop containing nucleotide triphosphate hydrolases"/>
    <property type="match status" value="1"/>
</dbReference>
<evidence type="ECO:0000256" key="2">
    <source>
        <dbReference type="ARBA" id="ARBA00022741"/>
    </source>
</evidence>
<dbReference type="PIRSF" id="PIRSF036578">
    <property type="entry name" value="RFC1"/>
    <property type="match status" value="1"/>
</dbReference>
<sequence length="443" mass="47935">MGTVSGNTAYLVVGSHLDDGRTVEETSKYRRVMELKAKGKKAPEILTEEQFLARLPTSGAAAPSLTKPVVVAATGGSSASRSSVGSAADGKGKEMSNWVDAYAPHSFDELVGNASVVRKLTEWLRDWDDVVLKGKSKKVGFKPGGGMPENINARAALISGPPGIGKTTTARLVAQLHGGYEVLEYNASDARSQKVIQEMAEGIADNRTLNFSGGPGKSKVPGLTKKAVIIMDEVDGMGAGDRGGMASMIRMIKKTKNPIICICNDSHSVKVRSLAFSCYDLKFQRPTKSTVAHRCAEIAKAEGLEVEANALEALAESCGSDMRMVLNQLQMLARSEKAQEEGVNYMDMKERLKQVSKDQGIMLSPFDACKKLLNSSEGSRLSFRDRLDMFFVDYSLMGLLVQENYLKSVDKKPVTLDLLNKCAYAADLMTCGDVINERVRGDQ</sequence>
<dbReference type="GO" id="GO:0005663">
    <property type="term" value="C:DNA replication factor C complex"/>
    <property type="evidence" value="ECO:0007669"/>
    <property type="project" value="InterPro"/>
</dbReference>
<dbReference type="InterPro" id="IPR003593">
    <property type="entry name" value="AAA+_ATPase"/>
</dbReference>
<protein>
    <recommendedName>
        <fullName evidence="4">AAA+ ATPase domain-containing protein</fullName>
    </recommendedName>
</protein>
<accession>A0A813LQX3</accession>
<dbReference type="GO" id="GO:0003689">
    <property type="term" value="F:DNA clamp loader activity"/>
    <property type="evidence" value="ECO:0007669"/>
    <property type="project" value="InterPro"/>
</dbReference>
<dbReference type="Gene3D" id="1.20.272.10">
    <property type="match status" value="1"/>
</dbReference>
<dbReference type="InterPro" id="IPR012178">
    <property type="entry name" value="RFC1"/>
</dbReference>
<dbReference type="GO" id="GO:0005524">
    <property type="term" value="F:ATP binding"/>
    <property type="evidence" value="ECO:0007669"/>
    <property type="project" value="UniProtKB-KW"/>
</dbReference>
<dbReference type="Gene3D" id="1.10.8.60">
    <property type="match status" value="1"/>
</dbReference>
<dbReference type="EMBL" id="CAJNNW010036619">
    <property type="protein sequence ID" value="CAE8736092.1"/>
    <property type="molecule type" value="Genomic_DNA"/>
</dbReference>
<dbReference type="PANTHER" id="PTHR23389:SF6">
    <property type="entry name" value="REPLICATION FACTOR C SUBUNIT 1"/>
    <property type="match status" value="1"/>
</dbReference>
<dbReference type="GO" id="GO:0003677">
    <property type="term" value="F:DNA binding"/>
    <property type="evidence" value="ECO:0007669"/>
    <property type="project" value="InterPro"/>
</dbReference>
<reference evidence="5" key="1">
    <citation type="submission" date="2021-02" db="EMBL/GenBank/DDBJ databases">
        <authorList>
            <person name="Dougan E. K."/>
            <person name="Rhodes N."/>
            <person name="Thang M."/>
            <person name="Chan C."/>
        </authorList>
    </citation>
    <scope>NUCLEOTIDE SEQUENCE</scope>
</reference>
<dbReference type="Pfam" id="PF00004">
    <property type="entry name" value="AAA"/>
    <property type="match status" value="1"/>
</dbReference>
<feature type="domain" description="AAA+ ATPase" evidence="4">
    <location>
        <begin position="152"/>
        <end position="287"/>
    </location>
</feature>
<dbReference type="GO" id="GO:0005634">
    <property type="term" value="C:nucleus"/>
    <property type="evidence" value="ECO:0007669"/>
    <property type="project" value="TreeGrafter"/>
</dbReference>
<dbReference type="Proteomes" id="UP000626109">
    <property type="component" value="Unassembled WGS sequence"/>
</dbReference>
<dbReference type="GO" id="GO:0006281">
    <property type="term" value="P:DNA repair"/>
    <property type="evidence" value="ECO:0007669"/>
    <property type="project" value="InterPro"/>
</dbReference>
<evidence type="ECO:0000256" key="3">
    <source>
        <dbReference type="ARBA" id="ARBA00022840"/>
    </source>
</evidence>
<evidence type="ECO:0000313" key="6">
    <source>
        <dbReference type="Proteomes" id="UP000626109"/>
    </source>
</evidence>
<evidence type="ECO:0000259" key="4">
    <source>
        <dbReference type="SMART" id="SM00382"/>
    </source>
</evidence>
<gene>
    <name evidence="5" type="ORF">PGLA2088_LOCUS48167</name>
</gene>
<evidence type="ECO:0000313" key="5">
    <source>
        <dbReference type="EMBL" id="CAE8736092.1"/>
    </source>
</evidence>
<dbReference type="Pfam" id="PF25361">
    <property type="entry name" value="AAA_lid_RFC1"/>
    <property type="match status" value="1"/>
</dbReference>
<dbReference type="CDD" id="cd00009">
    <property type="entry name" value="AAA"/>
    <property type="match status" value="1"/>
</dbReference>
<dbReference type="InterPro" id="IPR008921">
    <property type="entry name" value="DNA_pol3_clamp-load_cplx_C"/>
</dbReference>
<keyword evidence="3" id="KW-0067">ATP-binding</keyword>
<keyword evidence="2" id="KW-0547">Nucleotide-binding</keyword>
<name>A0A813LQX3_POLGL</name>
<dbReference type="PANTHER" id="PTHR23389">
    <property type="entry name" value="CHROMOSOME TRANSMISSION FIDELITY FACTOR 18"/>
    <property type="match status" value="1"/>
</dbReference>